<dbReference type="GeneID" id="105265928"/>
<feature type="domain" description="Calcineurin-like phosphoesterase" evidence="11">
    <location>
        <begin position="22"/>
        <end position="294"/>
    </location>
</feature>
<name>A0A9R1T2P9_9HYME</name>
<evidence type="ECO:0000259" key="11">
    <source>
        <dbReference type="Pfam" id="PF00149"/>
    </source>
</evidence>
<keyword evidence="6 10" id="KW-0732">Signal</keyword>
<keyword evidence="5" id="KW-0479">Metal-binding</keyword>
<dbReference type="SUPFAM" id="SSF56300">
    <property type="entry name" value="Metallo-dependent phosphatases"/>
    <property type="match status" value="1"/>
</dbReference>
<comment type="similarity">
    <text evidence="3">Belongs to the acid sphingomyelinase family.</text>
</comment>
<evidence type="ECO:0000256" key="5">
    <source>
        <dbReference type="ARBA" id="ARBA00022723"/>
    </source>
</evidence>
<dbReference type="Gene3D" id="3.60.21.10">
    <property type="match status" value="1"/>
</dbReference>
<feature type="domain" description="Sphingomyelin phosphodiesterase C-terminal" evidence="12">
    <location>
        <begin position="306"/>
        <end position="449"/>
    </location>
</feature>
<keyword evidence="7" id="KW-0378">Hydrolase</keyword>
<dbReference type="Pfam" id="PF19272">
    <property type="entry name" value="ASMase_C"/>
    <property type="match status" value="1"/>
</dbReference>
<keyword evidence="4" id="KW-0964">Secreted</keyword>
<evidence type="ECO:0000313" key="14">
    <source>
        <dbReference type="RefSeq" id="XP_011302059.1"/>
    </source>
</evidence>
<dbReference type="InterPro" id="IPR029052">
    <property type="entry name" value="Metallo-depent_PP-like"/>
</dbReference>
<gene>
    <name evidence="14" type="primary">LOC105265928</name>
</gene>
<dbReference type="CDD" id="cd00842">
    <property type="entry name" value="MPP_ASMase"/>
    <property type="match status" value="1"/>
</dbReference>
<comment type="subcellular location">
    <subcellularLocation>
        <location evidence="2">Secreted</location>
    </subcellularLocation>
</comment>
<evidence type="ECO:0000256" key="9">
    <source>
        <dbReference type="ARBA" id="ARBA00023180"/>
    </source>
</evidence>
<dbReference type="GO" id="GO:0005615">
    <property type="term" value="C:extracellular space"/>
    <property type="evidence" value="ECO:0007669"/>
    <property type="project" value="TreeGrafter"/>
</dbReference>
<proteinExistence type="inferred from homology"/>
<evidence type="ECO:0000256" key="3">
    <source>
        <dbReference type="ARBA" id="ARBA00008234"/>
    </source>
</evidence>
<comment type="cofactor">
    <cofactor evidence="1">
        <name>Zn(2+)</name>
        <dbReference type="ChEBI" id="CHEBI:29105"/>
    </cofactor>
</comment>
<evidence type="ECO:0000256" key="4">
    <source>
        <dbReference type="ARBA" id="ARBA00022525"/>
    </source>
</evidence>
<keyword evidence="9" id="KW-0325">Glycoprotein</keyword>
<feature type="signal peptide" evidence="10">
    <location>
        <begin position="1"/>
        <end position="17"/>
    </location>
</feature>
<dbReference type="KEGG" id="fas:105265928"/>
<protein>
    <submittedName>
        <fullName evidence="14">Acid sphingomyelinase-like phosphodiesterase 3b</fullName>
    </submittedName>
</protein>
<sequence>MIIRIYLVLLCSCMARGKIGYFWHITDIHYDPKYSSPGNTDSMCWNIRTDIDSGGIRPARRVAGIFGNYTCDSPWALIESAVLAMKSNQPEEGAEFVLWTGDAVSHNSEMSEELRLQSMKNLTDLLSHTFSSQFVFPALGHEDLGLNYSQQAIFWKHWLPSEALQTFEKSGYYTIEQKSQKYRIISLNTNLWLNTAPGVDNRVSHHHQNQRTGAATGNDNMDDPHNQWSWFEKILRAAKDKKEKVYIVGHTPPGVDERASGASLLQDSHNKRYIQLVRRYASIIGGQFYGHWHSDTFRTIYDEGVPVSWIMMAPSITPGRPNFPNNPGLRLYKFETSSGKILDYTQWYLDLQEANAKGRANWQEQYSLLSYYELKEVSPKNLHDLARRFVKTNDNAFTRYYAANTVFLPREVAHRTGCGGALSGTCAHQHWCSVTCVNPGSYSDCISLNAYALAKGCSPTSRIYIALHVVAALGCLLLSR</sequence>
<evidence type="ECO:0000256" key="1">
    <source>
        <dbReference type="ARBA" id="ARBA00001947"/>
    </source>
</evidence>
<reference evidence="14" key="1">
    <citation type="submission" date="2025-08" db="UniProtKB">
        <authorList>
            <consortium name="RefSeq"/>
        </authorList>
    </citation>
    <scope>IDENTIFICATION</scope>
</reference>
<dbReference type="AlphaFoldDB" id="A0A9R1T2P9"/>
<evidence type="ECO:0000256" key="8">
    <source>
        <dbReference type="ARBA" id="ARBA00022833"/>
    </source>
</evidence>
<dbReference type="PANTHER" id="PTHR10340">
    <property type="entry name" value="SPHINGOMYELIN PHOSPHODIESTERASE"/>
    <property type="match status" value="1"/>
</dbReference>
<evidence type="ECO:0000313" key="13">
    <source>
        <dbReference type="Proteomes" id="UP000694866"/>
    </source>
</evidence>
<keyword evidence="13" id="KW-1185">Reference proteome</keyword>
<dbReference type="InterPro" id="IPR045473">
    <property type="entry name" value="ASM_C"/>
</dbReference>
<dbReference type="Pfam" id="PF00149">
    <property type="entry name" value="Metallophos"/>
    <property type="match status" value="1"/>
</dbReference>
<dbReference type="RefSeq" id="XP_011302059.1">
    <property type="nucleotide sequence ID" value="XM_011303757.1"/>
</dbReference>
<evidence type="ECO:0000256" key="10">
    <source>
        <dbReference type="SAM" id="SignalP"/>
    </source>
</evidence>
<evidence type="ECO:0000256" key="7">
    <source>
        <dbReference type="ARBA" id="ARBA00022801"/>
    </source>
</evidence>
<accession>A0A9R1T2P9</accession>
<dbReference type="InterPro" id="IPR041805">
    <property type="entry name" value="ASMase/PPN1_MPP"/>
</dbReference>
<dbReference type="OrthoDB" id="348678at2759"/>
<dbReference type="Proteomes" id="UP000694866">
    <property type="component" value="Unplaced"/>
</dbReference>
<keyword evidence="8" id="KW-0862">Zinc</keyword>
<evidence type="ECO:0000256" key="6">
    <source>
        <dbReference type="ARBA" id="ARBA00022729"/>
    </source>
</evidence>
<dbReference type="GO" id="GO:0008081">
    <property type="term" value="F:phosphoric diester hydrolase activity"/>
    <property type="evidence" value="ECO:0007669"/>
    <property type="project" value="TreeGrafter"/>
</dbReference>
<evidence type="ECO:0000259" key="12">
    <source>
        <dbReference type="Pfam" id="PF19272"/>
    </source>
</evidence>
<evidence type="ECO:0000256" key="2">
    <source>
        <dbReference type="ARBA" id="ARBA00004613"/>
    </source>
</evidence>
<dbReference type="PANTHER" id="PTHR10340:SF57">
    <property type="entry name" value="METALLOPHOS DOMAIN-CONTAINING PROTEIN"/>
    <property type="match status" value="1"/>
</dbReference>
<organism evidence="13 14">
    <name type="scientific">Fopius arisanus</name>
    <dbReference type="NCBI Taxonomy" id="64838"/>
    <lineage>
        <taxon>Eukaryota</taxon>
        <taxon>Metazoa</taxon>
        <taxon>Ecdysozoa</taxon>
        <taxon>Arthropoda</taxon>
        <taxon>Hexapoda</taxon>
        <taxon>Insecta</taxon>
        <taxon>Pterygota</taxon>
        <taxon>Neoptera</taxon>
        <taxon>Endopterygota</taxon>
        <taxon>Hymenoptera</taxon>
        <taxon>Apocrita</taxon>
        <taxon>Ichneumonoidea</taxon>
        <taxon>Braconidae</taxon>
        <taxon>Opiinae</taxon>
        <taxon>Fopius</taxon>
    </lineage>
</organism>
<dbReference type="InterPro" id="IPR004843">
    <property type="entry name" value="Calcineurin-like_PHP"/>
</dbReference>
<dbReference type="GO" id="GO:0046872">
    <property type="term" value="F:metal ion binding"/>
    <property type="evidence" value="ECO:0007669"/>
    <property type="project" value="UniProtKB-KW"/>
</dbReference>
<feature type="chain" id="PRO_5040190306" evidence="10">
    <location>
        <begin position="18"/>
        <end position="480"/>
    </location>
</feature>